<evidence type="ECO:0000256" key="7">
    <source>
        <dbReference type="ARBA" id="ARBA00022833"/>
    </source>
</evidence>
<evidence type="ECO:0000256" key="5">
    <source>
        <dbReference type="ARBA" id="ARBA00022729"/>
    </source>
</evidence>
<keyword evidence="9" id="KW-0961">Cell wall biogenesis/degradation</keyword>
<dbReference type="GO" id="GO:0006508">
    <property type="term" value="P:proteolysis"/>
    <property type="evidence" value="ECO:0007669"/>
    <property type="project" value="UniProtKB-KW"/>
</dbReference>
<evidence type="ECO:0000256" key="2">
    <source>
        <dbReference type="ARBA" id="ARBA00004776"/>
    </source>
</evidence>
<dbReference type="GO" id="GO:0071555">
    <property type="term" value="P:cell wall organization"/>
    <property type="evidence" value="ECO:0007669"/>
    <property type="project" value="UniProtKB-KW"/>
</dbReference>
<protein>
    <recommendedName>
        <fullName evidence="11">Murein endopeptidase K</fullName>
    </recommendedName>
</protein>
<dbReference type="OrthoDB" id="9782994at2"/>
<evidence type="ECO:0000256" key="6">
    <source>
        <dbReference type="ARBA" id="ARBA00022801"/>
    </source>
</evidence>
<evidence type="ECO:0000256" key="3">
    <source>
        <dbReference type="ARBA" id="ARBA00022670"/>
    </source>
</evidence>
<dbReference type="SUPFAM" id="SSF55166">
    <property type="entry name" value="Hedgehog/DD-peptidase"/>
    <property type="match status" value="1"/>
</dbReference>
<accession>A1VVA6</accession>
<dbReference type="AlphaFoldDB" id="A1VVA6"/>
<evidence type="ECO:0000256" key="9">
    <source>
        <dbReference type="ARBA" id="ARBA00023316"/>
    </source>
</evidence>
<dbReference type="Pfam" id="PF05951">
    <property type="entry name" value="Peptidase_M15_2"/>
    <property type="match status" value="1"/>
</dbReference>
<evidence type="ECO:0000256" key="8">
    <source>
        <dbReference type="ARBA" id="ARBA00023049"/>
    </source>
</evidence>
<reference evidence="13" key="1">
    <citation type="journal article" date="2009" name="Environ. Microbiol.">
        <title>The genome of Polaromonas naphthalenivorans strain CJ2, isolated from coal tar-contaminated sediment, reveals physiological and metabolic versatility and evolution through extensive horizontal gene transfer.</title>
        <authorList>
            <person name="Yagi J.M."/>
            <person name="Sims D."/>
            <person name="Brettin T."/>
            <person name="Bruce D."/>
            <person name="Madsen E.L."/>
        </authorList>
    </citation>
    <scope>NUCLEOTIDE SEQUENCE [LARGE SCALE GENOMIC DNA]</scope>
    <source>
        <strain evidence="13">CJ2</strain>
        <plasmid evidence="13">Plasmid pPNAP01</plasmid>
    </source>
</reference>
<comment type="similarity">
    <text evidence="10">Belongs to the peptidase M15 family.</text>
</comment>
<dbReference type="GO" id="GO:0008237">
    <property type="term" value="F:metallopeptidase activity"/>
    <property type="evidence" value="ECO:0007669"/>
    <property type="project" value="UniProtKB-KW"/>
</dbReference>
<proteinExistence type="inferred from homology"/>
<dbReference type="InterPro" id="IPR009045">
    <property type="entry name" value="Zn_M74/Hedgehog-like"/>
</dbReference>
<evidence type="ECO:0000313" key="13">
    <source>
        <dbReference type="Proteomes" id="UP000000644"/>
    </source>
</evidence>
<gene>
    <name evidence="12" type="ordered locus">Pnap_4302</name>
</gene>
<evidence type="ECO:0000256" key="10">
    <source>
        <dbReference type="ARBA" id="ARBA00093448"/>
    </source>
</evidence>
<dbReference type="HOGENOM" id="CLU_080400_0_0_4"/>
<sequence>MQRRAFLQTVAAGLVAPILQPHVMGQTQDFWSMPRTLHLYRPATRETVHATYFANGEVILCEYEKLCILLRDVQAGQAVQMSLVTLDILAGIQGWLRANGINSPLHTNSGYRSPLTNNHTEGAAKNSRHMYGMAWDGRVPQVSTESLARFAVYLKGGGVGFYQEKNFLHIDSGSLRTWRG</sequence>
<dbReference type="Proteomes" id="UP000000644">
    <property type="component" value="Plasmid pPNAP01"/>
</dbReference>
<keyword evidence="4" id="KW-0479">Metal-binding</keyword>
<evidence type="ECO:0000256" key="11">
    <source>
        <dbReference type="ARBA" id="ARBA00093666"/>
    </source>
</evidence>
<dbReference type="PANTHER" id="PTHR37425:SF1">
    <property type="entry name" value="OUTER MEMBRANE PROTEIN"/>
    <property type="match status" value="1"/>
</dbReference>
<keyword evidence="8" id="KW-0482">Metalloprotease</keyword>
<dbReference type="PANTHER" id="PTHR37425">
    <property type="match status" value="1"/>
</dbReference>
<dbReference type="KEGG" id="pna:Pnap_4302"/>
<dbReference type="InterPro" id="IPR010275">
    <property type="entry name" value="MepK"/>
</dbReference>
<geneLocation type="plasmid" evidence="12 13">
    <name>pPNAP01</name>
</geneLocation>
<evidence type="ECO:0000313" key="12">
    <source>
        <dbReference type="EMBL" id="ABM39584.1"/>
    </source>
</evidence>
<dbReference type="EMBL" id="CP000530">
    <property type="protein sequence ID" value="ABM39584.1"/>
    <property type="molecule type" value="Genomic_DNA"/>
</dbReference>
<organism evidence="12 13">
    <name type="scientific">Polaromonas naphthalenivorans (strain CJ2)</name>
    <dbReference type="NCBI Taxonomy" id="365044"/>
    <lineage>
        <taxon>Bacteria</taxon>
        <taxon>Pseudomonadati</taxon>
        <taxon>Pseudomonadota</taxon>
        <taxon>Betaproteobacteria</taxon>
        <taxon>Burkholderiales</taxon>
        <taxon>Comamonadaceae</taxon>
        <taxon>Polaromonas</taxon>
    </lineage>
</organism>
<keyword evidence="3" id="KW-0645">Protease</keyword>
<comment type="pathway">
    <text evidence="2">Cell wall biogenesis; cell wall polysaccharide biosynthesis.</text>
</comment>
<keyword evidence="6" id="KW-0378">Hydrolase</keyword>
<keyword evidence="13" id="KW-1185">Reference proteome</keyword>
<dbReference type="GO" id="GO:0046872">
    <property type="term" value="F:metal ion binding"/>
    <property type="evidence" value="ECO:0007669"/>
    <property type="project" value="UniProtKB-KW"/>
</dbReference>
<evidence type="ECO:0000256" key="4">
    <source>
        <dbReference type="ARBA" id="ARBA00022723"/>
    </source>
</evidence>
<comment type="cofactor">
    <cofactor evidence="1">
        <name>Zn(2+)</name>
        <dbReference type="ChEBI" id="CHEBI:29105"/>
    </cofactor>
</comment>
<keyword evidence="12" id="KW-0614">Plasmid</keyword>
<name>A1VVA6_POLNA</name>
<dbReference type="Gene3D" id="3.30.1380.10">
    <property type="match status" value="1"/>
</dbReference>
<keyword evidence="5" id="KW-0732">Signal</keyword>
<evidence type="ECO:0000256" key="1">
    <source>
        <dbReference type="ARBA" id="ARBA00001947"/>
    </source>
</evidence>
<keyword evidence="7" id="KW-0862">Zinc</keyword>